<protein>
    <submittedName>
        <fullName evidence="2">Uncharacterized protein</fullName>
    </submittedName>
</protein>
<evidence type="ECO:0000256" key="1">
    <source>
        <dbReference type="SAM" id="MobiDB-lite"/>
    </source>
</evidence>
<proteinExistence type="predicted"/>
<evidence type="ECO:0000313" key="2">
    <source>
        <dbReference type="EMBL" id="KAF2432180.1"/>
    </source>
</evidence>
<feature type="region of interest" description="Disordered" evidence="1">
    <location>
        <begin position="1"/>
        <end position="21"/>
    </location>
</feature>
<keyword evidence="3" id="KW-1185">Reference proteome</keyword>
<dbReference type="Proteomes" id="UP000800235">
    <property type="component" value="Unassembled WGS sequence"/>
</dbReference>
<reference evidence="2" key="1">
    <citation type="journal article" date="2020" name="Stud. Mycol.">
        <title>101 Dothideomycetes genomes: a test case for predicting lifestyles and emergence of pathogens.</title>
        <authorList>
            <person name="Haridas S."/>
            <person name="Albert R."/>
            <person name="Binder M."/>
            <person name="Bloem J."/>
            <person name="Labutti K."/>
            <person name="Salamov A."/>
            <person name="Andreopoulos B."/>
            <person name="Baker S."/>
            <person name="Barry K."/>
            <person name="Bills G."/>
            <person name="Bluhm B."/>
            <person name="Cannon C."/>
            <person name="Castanera R."/>
            <person name="Culley D."/>
            <person name="Daum C."/>
            <person name="Ezra D."/>
            <person name="Gonzalez J."/>
            <person name="Henrissat B."/>
            <person name="Kuo A."/>
            <person name="Liang C."/>
            <person name="Lipzen A."/>
            <person name="Lutzoni F."/>
            <person name="Magnuson J."/>
            <person name="Mondo S."/>
            <person name="Nolan M."/>
            <person name="Ohm R."/>
            <person name="Pangilinan J."/>
            <person name="Park H.-J."/>
            <person name="Ramirez L."/>
            <person name="Alfaro M."/>
            <person name="Sun H."/>
            <person name="Tritt A."/>
            <person name="Yoshinaga Y."/>
            <person name="Zwiers L.-H."/>
            <person name="Turgeon B."/>
            <person name="Goodwin S."/>
            <person name="Spatafora J."/>
            <person name="Crous P."/>
            <person name="Grigoriev I."/>
        </authorList>
    </citation>
    <scope>NUCLEOTIDE SEQUENCE</scope>
    <source>
        <strain evidence="2">CBS 130266</strain>
    </source>
</reference>
<comment type="caution">
    <text evidence="2">The sequence shown here is derived from an EMBL/GenBank/DDBJ whole genome shotgun (WGS) entry which is preliminary data.</text>
</comment>
<accession>A0A9P4NV07</accession>
<dbReference type="AlphaFoldDB" id="A0A9P4NV07"/>
<evidence type="ECO:0000313" key="3">
    <source>
        <dbReference type="Proteomes" id="UP000800235"/>
    </source>
</evidence>
<name>A0A9P4NV07_9PEZI</name>
<dbReference type="EMBL" id="MU007027">
    <property type="protein sequence ID" value="KAF2432180.1"/>
    <property type="molecule type" value="Genomic_DNA"/>
</dbReference>
<gene>
    <name evidence="2" type="ORF">EJ08DRAFT_710836</name>
</gene>
<sequence length="221" mass="26463">MDSSIHTYDDAGSTDTRYNNVDTSTEKPLRFDVILPFTYTKDHNPSSLRRNTRSRDEHTSHFDLFIAETIAWEPHCRNLSEHYHTSLLVWEYKNRLLSPSKQYKALKEKLVGWQVGYEIHHQTWDAAYRILASSREKYDRLNTLWHGLVESHEALKERYSELEDWYDALSPRYRDLVKMYDELSMMHDTLKTQYHEDIGFYKAMVDRLQTTHLEDELPSQR</sequence>
<organism evidence="2 3">
    <name type="scientific">Tothia fuscella</name>
    <dbReference type="NCBI Taxonomy" id="1048955"/>
    <lineage>
        <taxon>Eukaryota</taxon>
        <taxon>Fungi</taxon>
        <taxon>Dikarya</taxon>
        <taxon>Ascomycota</taxon>
        <taxon>Pezizomycotina</taxon>
        <taxon>Dothideomycetes</taxon>
        <taxon>Pleosporomycetidae</taxon>
        <taxon>Venturiales</taxon>
        <taxon>Cylindrosympodiaceae</taxon>
        <taxon>Tothia</taxon>
    </lineage>
</organism>